<dbReference type="PANTHER" id="PTHR28008:SF1">
    <property type="entry name" value="DOMAIN PROTEIN, PUTATIVE (AFU_ORTHOLOGUE AFUA_3G10980)-RELATED"/>
    <property type="match status" value="1"/>
</dbReference>
<dbReference type="Pfam" id="PF04892">
    <property type="entry name" value="VanZ"/>
    <property type="match status" value="1"/>
</dbReference>
<comment type="caution">
    <text evidence="3">The sequence shown here is derived from an EMBL/GenBank/DDBJ whole genome shotgun (WGS) entry which is preliminary data.</text>
</comment>
<dbReference type="EMBL" id="BAABJK010000007">
    <property type="protein sequence ID" value="GAA4971771.1"/>
    <property type="molecule type" value="Genomic_DNA"/>
</dbReference>
<feature type="domain" description="VanZ-like" evidence="2">
    <location>
        <begin position="33"/>
        <end position="116"/>
    </location>
</feature>
<dbReference type="RefSeq" id="WP_345168575.1">
    <property type="nucleotide sequence ID" value="NZ_BAABJK010000007.1"/>
</dbReference>
<dbReference type="Proteomes" id="UP001501692">
    <property type="component" value="Unassembled WGS sequence"/>
</dbReference>
<keyword evidence="1" id="KW-1133">Transmembrane helix</keyword>
<evidence type="ECO:0000259" key="2">
    <source>
        <dbReference type="Pfam" id="PF04892"/>
    </source>
</evidence>
<keyword evidence="1" id="KW-0812">Transmembrane</keyword>
<proteinExistence type="predicted"/>
<feature type="transmembrane region" description="Helical" evidence="1">
    <location>
        <begin position="67"/>
        <end position="85"/>
    </location>
</feature>
<feature type="transmembrane region" description="Helical" evidence="1">
    <location>
        <begin position="7"/>
        <end position="27"/>
    </location>
</feature>
<sequence>MLKKSALLAALVYSSILIYVSLIRLKNVPDIGVEFGDKIFHFLAYCVLTFLWFSAFSYNFYFKRNKAIIYSAIFSITFGIIIEVLQDTMTSYRSLDVFDIIANTSGVILIVLLLILKKNIDVKKI</sequence>
<name>A0ABP9HIL7_9FLAO</name>
<feature type="transmembrane region" description="Helical" evidence="1">
    <location>
        <begin position="39"/>
        <end position="60"/>
    </location>
</feature>
<feature type="transmembrane region" description="Helical" evidence="1">
    <location>
        <begin position="97"/>
        <end position="116"/>
    </location>
</feature>
<evidence type="ECO:0000313" key="4">
    <source>
        <dbReference type="Proteomes" id="UP001501692"/>
    </source>
</evidence>
<reference evidence="4" key="1">
    <citation type="journal article" date="2019" name="Int. J. Syst. Evol. Microbiol.">
        <title>The Global Catalogue of Microorganisms (GCM) 10K type strain sequencing project: providing services to taxonomists for standard genome sequencing and annotation.</title>
        <authorList>
            <consortium name="The Broad Institute Genomics Platform"/>
            <consortium name="The Broad Institute Genome Sequencing Center for Infectious Disease"/>
            <person name="Wu L."/>
            <person name="Ma J."/>
        </authorList>
    </citation>
    <scope>NUCLEOTIDE SEQUENCE [LARGE SCALE GENOMIC DNA]</scope>
    <source>
        <strain evidence="4">JCM 18287</strain>
    </source>
</reference>
<keyword evidence="1" id="KW-0472">Membrane</keyword>
<dbReference type="NCBIfam" id="NF037970">
    <property type="entry name" value="vanZ_1"/>
    <property type="match status" value="1"/>
</dbReference>
<keyword evidence="4" id="KW-1185">Reference proteome</keyword>
<evidence type="ECO:0000313" key="3">
    <source>
        <dbReference type="EMBL" id="GAA4971771.1"/>
    </source>
</evidence>
<accession>A0ABP9HIL7</accession>
<protein>
    <recommendedName>
        <fullName evidence="2">VanZ-like domain-containing protein</fullName>
    </recommendedName>
</protein>
<gene>
    <name evidence="3" type="ORF">GCM10023315_22360</name>
</gene>
<organism evidence="3 4">
    <name type="scientific">Algibacter aquimarinus</name>
    <dbReference type="NCBI Taxonomy" id="1136748"/>
    <lineage>
        <taxon>Bacteria</taxon>
        <taxon>Pseudomonadati</taxon>
        <taxon>Bacteroidota</taxon>
        <taxon>Flavobacteriia</taxon>
        <taxon>Flavobacteriales</taxon>
        <taxon>Flavobacteriaceae</taxon>
        <taxon>Algibacter</taxon>
    </lineage>
</organism>
<dbReference type="InterPro" id="IPR006976">
    <property type="entry name" value="VanZ-like"/>
</dbReference>
<dbReference type="PANTHER" id="PTHR28008">
    <property type="entry name" value="DOMAIN PROTEIN, PUTATIVE (AFU_ORTHOLOGUE AFUA_3G10980)-RELATED"/>
    <property type="match status" value="1"/>
</dbReference>
<evidence type="ECO:0000256" key="1">
    <source>
        <dbReference type="SAM" id="Phobius"/>
    </source>
</evidence>